<organism evidence="1 2">
    <name type="scientific">Aphanomyces astaci</name>
    <name type="common">Crayfish plague agent</name>
    <dbReference type="NCBI Taxonomy" id="112090"/>
    <lineage>
        <taxon>Eukaryota</taxon>
        <taxon>Sar</taxon>
        <taxon>Stramenopiles</taxon>
        <taxon>Oomycota</taxon>
        <taxon>Saprolegniomycetes</taxon>
        <taxon>Saprolegniales</taxon>
        <taxon>Verrucalvaceae</taxon>
        <taxon>Aphanomyces</taxon>
    </lineage>
</organism>
<dbReference type="EMBL" id="VJMI01019503">
    <property type="protein sequence ID" value="KAF0707190.1"/>
    <property type="molecule type" value="Genomic_DNA"/>
</dbReference>
<proteinExistence type="predicted"/>
<gene>
    <name evidence="1" type="ORF">AaE_013731</name>
</gene>
<evidence type="ECO:0000313" key="2">
    <source>
        <dbReference type="Proteomes" id="UP000469452"/>
    </source>
</evidence>
<dbReference type="GO" id="GO:0003676">
    <property type="term" value="F:nucleic acid binding"/>
    <property type="evidence" value="ECO:0007669"/>
    <property type="project" value="InterPro"/>
</dbReference>
<dbReference type="VEuPathDB" id="FungiDB:H257_07874"/>
<comment type="caution">
    <text evidence="1">The sequence shown here is derived from an EMBL/GenBank/DDBJ whole genome shotgun (WGS) entry which is preliminary data.</text>
</comment>
<accession>A0A6A4Z9D8</accession>
<dbReference type="Proteomes" id="UP000469452">
    <property type="component" value="Unassembled WGS sequence"/>
</dbReference>
<dbReference type="Gene3D" id="3.30.420.10">
    <property type="entry name" value="Ribonuclease H-like superfamily/Ribonuclease H"/>
    <property type="match status" value="1"/>
</dbReference>
<dbReference type="PANTHER" id="PTHR47169:SF2">
    <property type="entry name" value="OS01G0541250 PROTEIN"/>
    <property type="match status" value="1"/>
</dbReference>
<dbReference type="PANTHER" id="PTHR47169">
    <property type="entry name" value="OS01G0541250 PROTEIN"/>
    <property type="match status" value="1"/>
</dbReference>
<evidence type="ECO:0008006" key="3">
    <source>
        <dbReference type="Google" id="ProtNLM"/>
    </source>
</evidence>
<protein>
    <recommendedName>
        <fullName evidence="3">Tc1-like transposase DDE domain-containing protein</fullName>
    </recommendedName>
</protein>
<reference evidence="1 2" key="1">
    <citation type="submission" date="2019-06" db="EMBL/GenBank/DDBJ databases">
        <title>Genomics analysis of Aphanomyces spp. identifies a new class of oomycete effector associated with host adaptation.</title>
        <authorList>
            <person name="Gaulin E."/>
        </authorList>
    </citation>
    <scope>NUCLEOTIDE SEQUENCE [LARGE SCALE GENOMIC DNA]</scope>
    <source>
        <strain evidence="1 2">E</strain>
    </source>
</reference>
<name>A0A6A4Z9D8_APHAT</name>
<sequence>MKRCTSRLKPMLTDKHKSDRMAFVQRHLRTGASGKRYWHDMLDTVHIDEKWFYVTKQNRRYYLWSDEAVPTRKCRSKKHITKVMFLTAVARPRYDARNKRMWDGRIGMWPFVKTRPALRSSKNRKRGDDVTEPFTVTRDVYRSFLIDKVIPAVRSKWPSSKKNQIWIQQDNAKPHVSVNDPAVVAAGRQGGWTISLCSQPAQSPDLNVLDLGYFNAIQSLQHQMATYTLDDLVVAVVKSFEELECTVLDKTFMTLQKVMECIFKMGGDNDFKLPHQKKHGLVKEGPLPTRLECDEDVCAAVDAMEERSEFEGRVDVLSDLLDNGCQVQGEVDLSNVDSICSRLVGVDLDGDE</sequence>
<dbReference type="InterPro" id="IPR036397">
    <property type="entry name" value="RNaseH_sf"/>
</dbReference>
<evidence type="ECO:0000313" key="1">
    <source>
        <dbReference type="EMBL" id="KAF0707190.1"/>
    </source>
</evidence>
<dbReference type="AlphaFoldDB" id="A0A6A4Z9D8"/>